<feature type="transmembrane region" description="Helical" evidence="3">
    <location>
        <begin position="32"/>
        <end position="51"/>
    </location>
</feature>
<feature type="transmembrane region" description="Helical" evidence="3">
    <location>
        <begin position="111"/>
        <end position="131"/>
    </location>
</feature>
<evidence type="ECO:0000256" key="1">
    <source>
        <dbReference type="ARBA" id="ARBA00010692"/>
    </source>
</evidence>
<evidence type="ECO:0000256" key="3">
    <source>
        <dbReference type="SAM" id="Phobius"/>
    </source>
</evidence>
<name>A0ABR7JNK1_9FIRM</name>
<keyword evidence="3" id="KW-0812">Transmembrane</keyword>
<feature type="transmembrane region" description="Helical" evidence="3">
    <location>
        <begin position="143"/>
        <end position="162"/>
    </location>
</feature>
<keyword evidence="3" id="KW-1133">Transmembrane helix</keyword>
<dbReference type="PIRSF" id="PIRSF016661">
    <property type="entry name" value="BioY"/>
    <property type="match status" value="1"/>
</dbReference>
<protein>
    <recommendedName>
        <fullName evidence="2">Biotin transporter</fullName>
    </recommendedName>
</protein>
<dbReference type="Pfam" id="PF02632">
    <property type="entry name" value="BioY"/>
    <property type="match status" value="1"/>
</dbReference>
<reference evidence="4 5" key="1">
    <citation type="submission" date="2020-08" db="EMBL/GenBank/DDBJ databases">
        <authorList>
            <person name="Liu C."/>
            <person name="Sun Q."/>
        </authorList>
    </citation>
    <scope>NUCLEOTIDE SEQUENCE [LARGE SCALE GENOMIC DNA]</scope>
    <source>
        <strain evidence="4 5">NSJ-18</strain>
    </source>
</reference>
<organism evidence="4 5">
    <name type="scientific">Romboutsia faecis</name>
    <dbReference type="NCBI Taxonomy" id="2764597"/>
    <lineage>
        <taxon>Bacteria</taxon>
        <taxon>Bacillati</taxon>
        <taxon>Bacillota</taxon>
        <taxon>Clostridia</taxon>
        <taxon>Peptostreptococcales</taxon>
        <taxon>Peptostreptococcaceae</taxon>
        <taxon>Romboutsia</taxon>
    </lineage>
</organism>
<feature type="transmembrane region" description="Helical" evidence="3">
    <location>
        <begin position="7"/>
        <end position="26"/>
    </location>
</feature>
<comment type="similarity">
    <text evidence="1 2">Belongs to the BioY family.</text>
</comment>
<dbReference type="EMBL" id="JACRWE010000003">
    <property type="protein sequence ID" value="MBC5996480.1"/>
    <property type="molecule type" value="Genomic_DNA"/>
</dbReference>
<dbReference type="PANTHER" id="PTHR34295:SF1">
    <property type="entry name" value="BIOTIN TRANSPORTER BIOY"/>
    <property type="match status" value="1"/>
</dbReference>
<keyword evidence="2" id="KW-0813">Transport</keyword>
<dbReference type="PANTHER" id="PTHR34295">
    <property type="entry name" value="BIOTIN TRANSPORTER BIOY"/>
    <property type="match status" value="1"/>
</dbReference>
<dbReference type="Gene3D" id="1.10.1760.20">
    <property type="match status" value="1"/>
</dbReference>
<comment type="subcellular location">
    <subcellularLocation>
        <location evidence="2">Cell membrane</location>
        <topology evidence="2">Multi-pass membrane protein</topology>
    </subcellularLocation>
</comment>
<dbReference type="RefSeq" id="WP_153925942.1">
    <property type="nucleotide sequence ID" value="NZ_JACRWE010000003.1"/>
</dbReference>
<accession>A0ABR7JNK1</accession>
<feature type="transmembrane region" description="Helical" evidence="3">
    <location>
        <begin position="58"/>
        <end position="81"/>
    </location>
</feature>
<keyword evidence="2" id="KW-1003">Cell membrane</keyword>
<evidence type="ECO:0000256" key="2">
    <source>
        <dbReference type="PIRNR" id="PIRNR016661"/>
    </source>
</evidence>
<gene>
    <name evidence="4" type="ORF">H8923_06870</name>
</gene>
<dbReference type="InterPro" id="IPR003784">
    <property type="entry name" value="BioY"/>
</dbReference>
<proteinExistence type="inferred from homology"/>
<feature type="transmembrane region" description="Helical" evidence="3">
    <location>
        <begin position="87"/>
        <end position="104"/>
    </location>
</feature>
<sequence>MNSKTQNIIICGLFASITAVLSQISIPLPFTTVPLTMQIFAVALTGLILGSKKGFISILIYLLLGAIGVPVFAQMTAGLGILMGPTGGFLLGCPFMAFVVGYVSEKSSSKIYTLLSMVLGLSIVYITGTIMFSVITKSTIQESILACVAPFVFVDLIKLFLATSIGISISKRVNIGVKSC</sequence>
<comment type="caution">
    <text evidence="4">The sequence shown here is derived from an EMBL/GenBank/DDBJ whole genome shotgun (WGS) entry which is preliminary data.</text>
</comment>
<evidence type="ECO:0000313" key="5">
    <source>
        <dbReference type="Proteomes" id="UP000609849"/>
    </source>
</evidence>
<keyword evidence="5" id="KW-1185">Reference proteome</keyword>
<keyword evidence="2 3" id="KW-0472">Membrane</keyword>
<dbReference type="Proteomes" id="UP000609849">
    <property type="component" value="Unassembled WGS sequence"/>
</dbReference>
<evidence type="ECO:0000313" key="4">
    <source>
        <dbReference type="EMBL" id="MBC5996480.1"/>
    </source>
</evidence>